<organism evidence="2 3">
    <name type="scientific">Brassica carinata</name>
    <name type="common">Ethiopian mustard</name>
    <name type="synonym">Abyssinian cabbage</name>
    <dbReference type="NCBI Taxonomy" id="52824"/>
    <lineage>
        <taxon>Eukaryota</taxon>
        <taxon>Viridiplantae</taxon>
        <taxon>Streptophyta</taxon>
        <taxon>Embryophyta</taxon>
        <taxon>Tracheophyta</taxon>
        <taxon>Spermatophyta</taxon>
        <taxon>Magnoliopsida</taxon>
        <taxon>eudicotyledons</taxon>
        <taxon>Gunneridae</taxon>
        <taxon>Pentapetalae</taxon>
        <taxon>rosids</taxon>
        <taxon>malvids</taxon>
        <taxon>Brassicales</taxon>
        <taxon>Brassicaceae</taxon>
        <taxon>Brassiceae</taxon>
        <taxon>Brassica</taxon>
    </lineage>
</organism>
<evidence type="ECO:0000313" key="3">
    <source>
        <dbReference type="Proteomes" id="UP000886595"/>
    </source>
</evidence>
<dbReference type="OrthoDB" id="1667557at2759"/>
<sequence length="118" mass="12682">MPKSSHEAPLTTLMPPPSAVGSTLSSQTRATTLLLSPTIKVGLQAKLFGKHTAPRDRGSRVRGGNVADAAAEKPDDYVVATEESHTAGSFEVSFGTGLNRKTTEIDKRYFRPTERLTI</sequence>
<evidence type="ECO:0000256" key="1">
    <source>
        <dbReference type="SAM" id="MobiDB-lite"/>
    </source>
</evidence>
<keyword evidence="3" id="KW-1185">Reference proteome</keyword>
<accession>A0A8X7UGV3</accession>
<reference evidence="2 3" key="1">
    <citation type="submission" date="2020-02" db="EMBL/GenBank/DDBJ databases">
        <authorList>
            <person name="Ma Q."/>
            <person name="Huang Y."/>
            <person name="Song X."/>
            <person name="Pei D."/>
        </authorList>
    </citation>
    <scope>NUCLEOTIDE SEQUENCE [LARGE SCALE GENOMIC DNA]</scope>
    <source>
        <strain evidence="2">Sxm20200214</strain>
        <tissue evidence="2">Leaf</tissue>
    </source>
</reference>
<proteinExistence type="predicted"/>
<comment type="caution">
    <text evidence="2">The sequence shown here is derived from an EMBL/GenBank/DDBJ whole genome shotgun (WGS) entry which is preliminary data.</text>
</comment>
<dbReference type="AlphaFoldDB" id="A0A8X7UGV3"/>
<dbReference type="Proteomes" id="UP000886595">
    <property type="component" value="Unassembled WGS sequence"/>
</dbReference>
<evidence type="ECO:0000313" key="2">
    <source>
        <dbReference type="EMBL" id="KAG2278039.1"/>
    </source>
</evidence>
<protein>
    <submittedName>
        <fullName evidence="2">Uncharacterized protein</fullName>
    </submittedName>
</protein>
<name>A0A8X7UGV3_BRACI</name>
<gene>
    <name evidence="2" type="ORF">Bca52824_060594</name>
</gene>
<feature type="region of interest" description="Disordered" evidence="1">
    <location>
        <begin position="1"/>
        <end position="25"/>
    </location>
</feature>
<dbReference type="EMBL" id="JAAMPC010000012">
    <property type="protein sequence ID" value="KAG2278039.1"/>
    <property type="molecule type" value="Genomic_DNA"/>
</dbReference>